<protein>
    <recommendedName>
        <fullName evidence="3">GRAM domain-containing protein</fullName>
    </recommendedName>
</protein>
<sequence>MKAELRGGEKIIKEGPANLQRNIETVGGRLFLTNQRLLFVAHKINFQSAPDEIEISNVQSLQPAWTRFLGFIPIFPNSLSVFTKQGIESRFVLFGRDAWAAAIAATMNGANG</sequence>
<evidence type="ECO:0008006" key="3">
    <source>
        <dbReference type="Google" id="ProtNLM"/>
    </source>
</evidence>
<name>A0A2T6GDA0_9PSED</name>
<evidence type="ECO:0000313" key="2">
    <source>
        <dbReference type="Proteomes" id="UP000244178"/>
    </source>
</evidence>
<dbReference type="AlphaFoldDB" id="A0A2T6GDA0"/>
<comment type="caution">
    <text evidence="1">The sequence shown here is derived from an EMBL/GenBank/DDBJ whole genome shotgun (WGS) entry which is preliminary data.</text>
</comment>
<evidence type="ECO:0000313" key="1">
    <source>
        <dbReference type="EMBL" id="PUA42128.1"/>
    </source>
</evidence>
<reference evidence="1 2" key="1">
    <citation type="submission" date="2018-03" db="EMBL/GenBank/DDBJ databases">
        <title>Draft genome sequence of the plant growth promoting rhizobacterium Pseudomonas protegens strain BNJ-SS-45 isolated from wheat (Triticum aestivum) rhizosphere.</title>
        <authorList>
            <person name="Bajpai A."/>
            <person name="Shende K."/>
            <person name="Meena N."/>
            <person name="Upadhyayula S.R."/>
            <person name="Suravajhala P."/>
            <person name="Medicherla K.M."/>
            <person name="Johri B.N."/>
        </authorList>
    </citation>
    <scope>NUCLEOTIDE SEQUENCE [LARGE SCALE GENOMIC DNA]</scope>
    <source>
        <strain evidence="1 2">BNJ-SS-45</strain>
    </source>
</reference>
<gene>
    <name evidence="1" type="ORF">C5U62_27045</name>
</gene>
<organism evidence="1 2">
    <name type="scientific">Pseudomonas protegens</name>
    <dbReference type="NCBI Taxonomy" id="380021"/>
    <lineage>
        <taxon>Bacteria</taxon>
        <taxon>Pseudomonadati</taxon>
        <taxon>Pseudomonadota</taxon>
        <taxon>Gammaproteobacteria</taxon>
        <taxon>Pseudomonadales</taxon>
        <taxon>Pseudomonadaceae</taxon>
        <taxon>Pseudomonas</taxon>
    </lineage>
</organism>
<dbReference type="Proteomes" id="UP000244178">
    <property type="component" value="Unassembled WGS sequence"/>
</dbReference>
<dbReference type="EMBL" id="PYJM01000007">
    <property type="protein sequence ID" value="PUA42128.1"/>
    <property type="molecule type" value="Genomic_DNA"/>
</dbReference>
<dbReference type="RefSeq" id="WP_108546042.1">
    <property type="nucleotide sequence ID" value="NZ_PIZE01000006.1"/>
</dbReference>
<accession>A0A2T6GDA0</accession>
<proteinExistence type="predicted"/>